<dbReference type="GO" id="GO:0005737">
    <property type="term" value="C:cytoplasm"/>
    <property type="evidence" value="ECO:0007669"/>
    <property type="project" value="TreeGrafter"/>
</dbReference>
<proteinExistence type="inferred from homology"/>
<dbReference type="InterPro" id="IPR036188">
    <property type="entry name" value="FAD/NAD-bd_sf"/>
</dbReference>
<dbReference type="InterPro" id="IPR023753">
    <property type="entry name" value="FAD/NAD-binding_dom"/>
</dbReference>
<organism evidence="6 7">
    <name type="scientific">Aphanomyces euteiches</name>
    <dbReference type="NCBI Taxonomy" id="100861"/>
    <lineage>
        <taxon>Eukaryota</taxon>
        <taxon>Sar</taxon>
        <taxon>Stramenopiles</taxon>
        <taxon>Oomycota</taxon>
        <taxon>Saprolegniomycetes</taxon>
        <taxon>Saprolegniales</taxon>
        <taxon>Verrucalvaceae</taxon>
        <taxon>Aphanomyces</taxon>
    </lineage>
</organism>
<dbReference type="Proteomes" id="UP000481153">
    <property type="component" value="Unassembled WGS sequence"/>
</dbReference>
<comment type="similarity">
    <text evidence="1">Belongs to the FAD-dependent oxidoreductase family.</text>
</comment>
<dbReference type="SUPFAM" id="SSF51905">
    <property type="entry name" value="FAD/NAD(P)-binding domain"/>
    <property type="match status" value="1"/>
</dbReference>
<dbReference type="PRINTS" id="PR00411">
    <property type="entry name" value="PNDRDTASEI"/>
</dbReference>
<dbReference type="EMBL" id="VJMJ01000009">
    <property type="protein sequence ID" value="KAF0744712.1"/>
    <property type="molecule type" value="Genomic_DNA"/>
</dbReference>
<keyword evidence="4" id="KW-0560">Oxidoreductase</keyword>
<evidence type="ECO:0000313" key="7">
    <source>
        <dbReference type="Proteomes" id="UP000481153"/>
    </source>
</evidence>
<dbReference type="Gene3D" id="3.50.50.100">
    <property type="match status" value="1"/>
</dbReference>
<dbReference type="GO" id="GO:0050660">
    <property type="term" value="F:flavin adenine dinucleotide binding"/>
    <property type="evidence" value="ECO:0007669"/>
    <property type="project" value="TreeGrafter"/>
</dbReference>
<dbReference type="PANTHER" id="PTHR43735">
    <property type="entry name" value="APOPTOSIS-INDUCING FACTOR 1"/>
    <property type="match status" value="1"/>
</dbReference>
<name>A0A6G0XW43_9STRA</name>
<evidence type="ECO:0000256" key="4">
    <source>
        <dbReference type="ARBA" id="ARBA00023002"/>
    </source>
</evidence>
<evidence type="ECO:0000313" key="6">
    <source>
        <dbReference type="EMBL" id="KAF0744712.1"/>
    </source>
</evidence>
<dbReference type="GO" id="GO:0004174">
    <property type="term" value="F:electron-transferring-flavoprotein dehydrogenase activity"/>
    <property type="evidence" value="ECO:0007669"/>
    <property type="project" value="TreeGrafter"/>
</dbReference>
<protein>
    <recommendedName>
        <fullName evidence="5">FAD/NAD(P)-binding domain-containing protein</fullName>
    </recommendedName>
</protein>
<gene>
    <name evidence="6" type="ORF">Ae201684_001169</name>
</gene>
<evidence type="ECO:0000256" key="3">
    <source>
        <dbReference type="ARBA" id="ARBA00022827"/>
    </source>
</evidence>
<dbReference type="Pfam" id="PF07992">
    <property type="entry name" value="Pyr_redox_2"/>
    <property type="match status" value="1"/>
</dbReference>
<evidence type="ECO:0000256" key="1">
    <source>
        <dbReference type="ARBA" id="ARBA00006442"/>
    </source>
</evidence>
<dbReference type="PANTHER" id="PTHR43735:SF3">
    <property type="entry name" value="FERROPTOSIS SUPPRESSOR PROTEIN 1"/>
    <property type="match status" value="1"/>
</dbReference>
<accession>A0A6G0XW43</accession>
<dbReference type="AlphaFoldDB" id="A0A6G0XW43"/>
<sequence>MSSPKQVVIIGGGYVGIQFAQELAKHLPASQAKITVIEKNEFTFHSIGVPRAYVDPSYVSKLFIPLSNALPASHSTWVHGIADTIQPRRVLVRRIVDNRVDDFTSSIPYDYLILAMGSSYTFPIKVPAETFSRGNVENAVVDIANCIKAATSVVVIGGGPVGIEVAGQIAAAYPQTSVTIVEKNTSLIKHAEVTKKFRTKLMKKLEALNVAVVLGQSIPRSLVENGFGCKTLITNRGTMIESDVRLVCTGMERNSYLVKKLDPTLVNSSGAVKVTATMQLDDSRFPNVYAIGDVSDHPSPKLAFTGILQGIHLAKQLATVIKKGTGTVAPFAASGPDVMFVPLGPHGGVGQFPIFGGIVAGDMMVRTIKGNDYYASYLWSMWNARLPK</sequence>
<evidence type="ECO:0000256" key="2">
    <source>
        <dbReference type="ARBA" id="ARBA00022630"/>
    </source>
</evidence>
<evidence type="ECO:0000259" key="5">
    <source>
        <dbReference type="Pfam" id="PF07992"/>
    </source>
</evidence>
<comment type="caution">
    <text evidence="6">The sequence shown here is derived from an EMBL/GenBank/DDBJ whole genome shotgun (WGS) entry which is preliminary data.</text>
</comment>
<keyword evidence="7" id="KW-1185">Reference proteome</keyword>
<keyword evidence="3" id="KW-0274">FAD</keyword>
<feature type="domain" description="FAD/NAD(P)-binding" evidence="5">
    <location>
        <begin position="5"/>
        <end position="310"/>
    </location>
</feature>
<dbReference type="PRINTS" id="PR00368">
    <property type="entry name" value="FADPNR"/>
</dbReference>
<keyword evidence="2" id="KW-0285">Flavoprotein</keyword>
<dbReference type="VEuPathDB" id="FungiDB:AeMF1_011301"/>
<reference evidence="6 7" key="1">
    <citation type="submission" date="2019-07" db="EMBL/GenBank/DDBJ databases">
        <title>Genomics analysis of Aphanomyces spp. identifies a new class of oomycete effector associated with host adaptation.</title>
        <authorList>
            <person name="Gaulin E."/>
        </authorList>
    </citation>
    <scope>NUCLEOTIDE SEQUENCE [LARGE SCALE GENOMIC DNA]</scope>
    <source>
        <strain evidence="6 7">ATCC 201684</strain>
    </source>
</reference>